<evidence type="ECO:0000313" key="6">
    <source>
        <dbReference type="EMBL" id="VFQ65469.1"/>
    </source>
</evidence>
<dbReference type="EMBL" id="OOIL02000462">
    <property type="protein sequence ID" value="VFQ65469.1"/>
    <property type="molecule type" value="Genomic_DNA"/>
</dbReference>
<accession>A0A484KQN1</accession>
<keyword evidence="7" id="KW-1185">Reference proteome</keyword>
<dbReference type="PANTHER" id="PTHR30457">
    <property type="entry name" value="5'-NUCLEOTIDASE SURE"/>
    <property type="match status" value="1"/>
</dbReference>
<organism evidence="6 7">
    <name type="scientific">Cuscuta campestris</name>
    <dbReference type="NCBI Taxonomy" id="132261"/>
    <lineage>
        <taxon>Eukaryota</taxon>
        <taxon>Viridiplantae</taxon>
        <taxon>Streptophyta</taxon>
        <taxon>Embryophyta</taxon>
        <taxon>Tracheophyta</taxon>
        <taxon>Spermatophyta</taxon>
        <taxon>Magnoliopsida</taxon>
        <taxon>eudicotyledons</taxon>
        <taxon>Gunneridae</taxon>
        <taxon>Pentapetalae</taxon>
        <taxon>asterids</taxon>
        <taxon>lamiids</taxon>
        <taxon>Solanales</taxon>
        <taxon>Convolvulaceae</taxon>
        <taxon>Cuscuteae</taxon>
        <taxon>Cuscuta</taxon>
        <taxon>Cuscuta subgen. Grammica</taxon>
        <taxon>Cuscuta sect. Cleistogrammica</taxon>
    </lineage>
</organism>
<dbReference type="NCBIfam" id="TIGR00087">
    <property type="entry name" value="surE"/>
    <property type="match status" value="1"/>
</dbReference>
<protein>
    <recommendedName>
        <fullName evidence="5">Survival protein SurE-like phosphatase/nucleotidase domain-containing protein</fullName>
    </recommendedName>
</protein>
<dbReference type="Gene3D" id="3.40.1210.10">
    <property type="entry name" value="Survival protein SurE-like phosphatase/nucleotidase"/>
    <property type="match status" value="1"/>
</dbReference>
<gene>
    <name evidence="6" type="ORF">CCAM_LOCUS7245</name>
</gene>
<dbReference type="Pfam" id="PF01975">
    <property type="entry name" value="SurE"/>
    <property type="match status" value="1"/>
</dbReference>
<proteinExistence type="inferred from homology"/>
<dbReference type="OrthoDB" id="202825at2759"/>
<keyword evidence="3" id="KW-0378">Hydrolase</keyword>
<feature type="region of interest" description="Disordered" evidence="4">
    <location>
        <begin position="27"/>
        <end position="72"/>
    </location>
</feature>
<keyword evidence="2" id="KW-0479">Metal-binding</keyword>
<dbReference type="SUPFAM" id="SSF64167">
    <property type="entry name" value="SurE-like"/>
    <property type="match status" value="1"/>
</dbReference>
<dbReference type="HAMAP" id="MF_00060">
    <property type="entry name" value="SurE"/>
    <property type="match status" value="1"/>
</dbReference>
<feature type="domain" description="Survival protein SurE-like phosphatase/nucleotidase" evidence="5">
    <location>
        <begin position="69"/>
        <end position="260"/>
    </location>
</feature>
<dbReference type="InterPro" id="IPR036523">
    <property type="entry name" value="SurE-like_sf"/>
</dbReference>
<evidence type="ECO:0000256" key="4">
    <source>
        <dbReference type="SAM" id="MobiDB-lite"/>
    </source>
</evidence>
<name>A0A484KQN1_9ASTE</name>
<evidence type="ECO:0000313" key="7">
    <source>
        <dbReference type="Proteomes" id="UP000595140"/>
    </source>
</evidence>
<evidence type="ECO:0000259" key="5">
    <source>
        <dbReference type="Pfam" id="PF01975"/>
    </source>
</evidence>
<dbReference type="GO" id="GO:0046872">
    <property type="term" value="F:metal ion binding"/>
    <property type="evidence" value="ECO:0007669"/>
    <property type="project" value="UniProtKB-KW"/>
</dbReference>
<evidence type="ECO:0000256" key="2">
    <source>
        <dbReference type="ARBA" id="ARBA00022723"/>
    </source>
</evidence>
<dbReference type="InterPro" id="IPR030048">
    <property type="entry name" value="SurE"/>
</dbReference>
<dbReference type="AlphaFoldDB" id="A0A484KQN1"/>
<dbReference type="PANTHER" id="PTHR30457:SF5">
    <property type="entry name" value="OS01G0709400 PROTEIN"/>
    <property type="match status" value="1"/>
</dbReference>
<dbReference type="InterPro" id="IPR002828">
    <property type="entry name" value="SurE-like_Pase/nucleotidase"/>
</dbReference>
<reference evidence="6 7" key="1">
    <citation type="submission" date="2018-04" db="EMBL/GenBank/DDBJ databases">
        <authorList>
            <person name="Vogel A."/>
        </authorList>
    </citation>
    <scope>NUCLEOTIDE SEQUENCE [LARGE SCALE GENOMIC DNA]</scope>
</reference>
<evidence type="ECO:0000256" key="1">
    <source>
        <dbReference type="ARBA" id="ARBA00011062"/>
    </source>
</evidence>
<evidence type="ECO:0000256" key="3">
    <source>
        <dbReference type="ARBA" id="ARBA00022801"/>
    </source>
</evidence>
<dbReference type="GO" id="GO:0008252">
    <property type="term" value="F:nucleotidase activity"/>
    <property type="evidence" value="ECO:0007669"/>
    <property type="project" value="InterPro"/>
</dbReference>
<comment type="similarity">
    <text evidence="1">Belongs to the SurE nucleotidase family.</text>
</comment>
<dbReference type="Proteomes" id="UP000595140">
    <property type="component" value="Unassembled WGS sequence"/>
</dbReference>
<sequence>MSTSASKNSLLPPALVSNLQDVLLRRKAADAGEAGNDEDPQAKSADDSTQPSSSSGIATGEPDGSKPIVLVTNADGVDSPGLACLVDALVRNGLYNVYICAPQSDESVSGHSVTLRETVGVSSIEVHGATGYEVSGTPADCISLVLSGALYSWSKPSVVISGINRGSSCGSHMYCSGVVAGAREALLSGIPSISISLNWKNDESQESNFKEAASVSLPLINAAIRDIEKGVFPKCCLLNVEIPTSPLVNKGFKLTKQSVWRSIPSWKAIPANRNPAAGRFLPNQQNLGIQLAQLGRDASAVGAARRLASQKKDIEEVESVGVARKSDPNRVVKYFRLELLAKELEDMDEDLDFRAVENGFVAITPLSLAQHLEPEIETAASDWISAALQTEH</sequence>